<keyword evidence="2" id="KW-1185">Reference proteome</keyword>
<evidence type="ECO:0000313" key="2">
    <source>
        <dbReference type="Proteomes" id="UP001396334"/>
    </source>
</evidence>
<comment type="caution">
    <text evidence="1">The sequence shown here is derived from an EMBL/GenBank/DDBJ whole genome shotgun (WGS) entry which is preliminary data.</text>
</comment>
<reference evidence="1 2" key="1">
    <citation type="journal article" date="2024" name="G3 (Bethesda)">
        <title>Genome assembly of Hibiscus sabdariffa L. provides insights into metabolisms of medicinal natural products.</title>
        <authorList>
            <person name="Kim T."/>
        </authorList>
    </citation>
    <scope>NUCLEOTIDE SEQUENCE [LARGE SCALE GENOMIC DNA]</scope>
    <source>
        <strain evidence="1">TK-2024</strain>
        <tissue evidence="1">Old leaves</tissue>
    </source>
</reference>
<gene>
    <name evidence="1" type="ORF">V6N11_026546</name>
</gene>
<proteinExistence type="predicted"/>
<protein>
    <submittedName>
        <fullName evidence="1">Uncharacterized protein</fullName>
    </submittedName>
</protein>
<organism evidence="1 2">
    <name type="scientific">Hibiscus sabdariffa</name>
    <name type="common">roselle</name>
    <dbReference type="NCBI Taxonomy" id="183260"/>
    <lineage>
        <taxon>Eukaryota</taxon>
        <taxon>Viridiplantae</taxon>
        <taxon>Streptophyta</taxon>
        <taxon>Embryophyta</taxon>
        <taxon>Tracheophyta</taxon>
        <taxon>Spermatophyta</taxon>
        <taxon>Magnoliopsida</taxon>
        <taxon>eudicotyledons</taxon>
        <taxon>Gunneridae</taxon>
        <taxon>Pentapetalae</taxon>
        <taxon>rosids</taxon>
        <taxon>malvids</taxon>
        <taxon>Malvales</taxon>
        <taxon>Malvaceae</taxon>
        <taxon>Malvoideae</taxon>
        <taxon>Hibiscus</taxon>
    </lineage>
</organism>
<evidence type="ECO:0000313" key="1">
    <source>
        <dbReference type="EMBL" id="KAK9029429.1"/>
    </source>
</evidence>
<dbReference type="EMBL" id="JBBPBN010000011">
    <property type="protein sequence ID" value="KAK9029429.1"/>
    <property type="molecule type" value="Genomic_DNA"/>
</dbReference>
<sequence length="96" mass="10245">MKITYTKWPQQGVININVGGAFFQCSGTAAIGVVAPDNHRLEVGGMARKSDWIHTVEGWFNAVIEGDALGIATDGLIPGWGAPTRRSANITHQNSP</sequence>
<dbReference type="Proteomes" id="UP001396334">
    <property type="component" value="Unassembled WGS sequence"/>
</dbReference>
<accession>A0ABR2SWB1</accession>
<name>A0ABR2SWB1_9ROSI</name>